<evidence type="ECO:0000259" key="2">
    <source>
        <dbReference type="PROSITE" id="PS51186"/>
    </source>
</evidence>
<dbReference type="InterPro" id="IPR036526">
    <property type="entry name" value="C-N_Hydrolase_sf"/>
</dbReference>
<dbReference type="InterPro" id="IPR003010">
    <property type="entry name" value="C-N_Hydrolase"/>
</dbReference>
<dbReference type="AlphaFoldDB" id="A0A0A2N986"/>
<dbReference type="Proteomes" id="UP000030149">
    <property type="component" value="Unassembled WGS sequence"/>
</dbReference>
<gene>
    <name evidence="3" type="ORF">Q767_04810</name>
</gene>
<dbReference type="InterPro" id="IPR016181">
    <property type="entry name" value="Acyl_CoA_acyltransferase"/>
</dbReference>
<dbReference type="PATRIC" id="fig|1107311.5.peg.2125"/>
<feature type="domain" description="N-acetyltransferase" evidence="2">
    <location>
        <begin position="5"/>
        <end position="165"/>
    </location>
</feature>
<dbReference type="CDD" id="cd07574">
    <property type="entry name" value="nitrilase_Rim1_like"/>
    <property type="match status" value="1"/>
</dbReference>
<comment type="caution">
    <text evidence="3">The sequence shown here is derived from an EMBL/GenBank/DDBJ whole genome shotgun (WGS) entry which is preliminary data.</text>
</comment>
<dbReference type="EMBL" id="JRLZ01000003">
    <property type="protein sequence ID" value="KGO97015.1"/>
    <property type="molecule type" value="Genomic_DNA"/>
</dbReference>
<dbReference type="eggNOG" id="COG0388">
    <property type="taxonomic scope" value="Bacteria"/>
</dbReference>
<reference evidence="3 4" key="2">
    <citation type="journal article" date="2015" name="Stand. Genomic Sci.">
        <title>High quality draft genomic sequence of Flavobacterium enshiense DK69(T) and comparison among Flavobacterium genomes.</title>
        <authorList>
            <person name="Zeng Z."/>
            <person name="Chen C."/>
            <person name="Du H."/>
            <person name="Wang G."/>
            <person name="Li M."/>
        </authorList>
    </citation>
    <scope>NUCLEOTIDE SEQUENCE [LARGE SCALE GENOMIC DNA]</scope>
    <source>
        <strain evidence="3 4">DK69</strain>
    </source>
</reference>
<dbReference type="PANTHER" id="PTHR23088:SF50">
    <property type="entry name" value="HYDROLASE YHCX"/>
    <property type="match status" value="1"/>
</dbReference>
<evidence type="ECO:0000259" key="1">
    <source>
        <dbReference type="PROSITE" id="PS50263"/>
    </source>
</evidence>
<dbReference type="SUPFAM" id="SSF56317">
    <property type="entry name" value="Carbon-nitrogen hydrolase"/>
    <property type="match status" value="1"/>
</dbReference>
<dbReference type="GO" id="GO:0016747">
    <property type="term" value="F:acyltransferase activity, transferring groups other than amino-acyl groups"/>
    <property type="evidence" value="ECO:0007669"/>
    <property type="project" value="InterPro"/>
</dbReference>
<organism evidence="3 4">
    <name type="scientific">Flavobacterium enshiense DK69</name>
    <dbReference type="NCBI Taxonomy" id="1107311"/>
    <lineage>
        <taxon>Bacteria</taxon>
        <taxon>Pseudomonadati</taxon>
        <taxon>Bacteroidota</taxon>
        <taxon>Flavobacteriia</taxon>
        <taxon>Flavobacteriales</taxon>
        <taxon>Flavobacteriaceae</taxon>
        <taxon>Flavobacterium</taxon>
    </lineage>
</organism>
<dbReference type="Gene3D" id="3.40.630.30">
    <property type="match status" value="1"/>
</dbReference>
<keyword evidence="3" id="KW-0378">Hydrolase</keyword>
<dbReference type="GO" id="GO:0016787">
    <property type="term" value="F:hydrolase activity"/>
    <property type="evidence" value="ECO:0007669"/>
    <property type="project" value="UniProtKB-KW"/>
</dbReference>
<dbReference type="PROSITE" id="PS50263">
    <property type="entry name" value="CN_HYDROLASE"/>
    <property type="match status" value="1"/>
</dbReference>
<dbReference type="InterPro" id="IPR000182">
    <property type="entry name" value="GNAT_dom"/>
</dbReference>
<name>A0A0A2N986_9FLAO</name>
<sequence length="514" mass="59613">MNDTVEIRELKLEDYKQLIETMEAAYTNWAGGMWTYANIDTLIQKFPEGQLVVCFNDKIVGCALSIIVNYDDFGDRHTYKDITGDYTFSTHNKEGDVLYGIEIFIHPDYRGRRLGRRLYDVRKELCEKMNLKAVVFGGRIPNYYKHVTEMKPREYIAKVKNKEIYDPVLTFQLSNDFHVKKVLTNYMPGDSQSREFATLLQWDNVYYEDIEALESKRITRNVRLGLIQWEMRYYTTLEQLFKQAEYFIDSVSGYKADFAMFPEFFNAPMMALLDSKNEADAMRQLSEYTVQIRDQFSEWAIKYNVNIITGSMPFVEDGRLQNVGFLCHRSGKIDYYEKIHITPDEEKYWGLKGGDMIQSYDTDAGKIGILICYDVEFPELARLLSEDRIQILFVPYLTDTHNAYMRVRHCAAARAIENECFVAITGSVGNLPQVEAMDLHYSQAVVFTPCDFAFPFNGIKSEATANTEMILISDVDLSLLENLHFHGSVKNLLDKRNDLYSTKFNMKSQTPPSE</sequence>
<dbReference type="PROSITE" id="PS51186">
    <property type="entry name" value="GNAT"/>
    <property type="match status" value="1"/>
</dbReference>
<accession>A0A0A2N986</accession>
<dbReference type="Pfam" id="PF00583">
    <property type="entry name" value="Acetyltransf_1"/>
    <property type="match status" value="1"/>
</dbReference>
<dbReference type="RefSeq" id="WP_035629954.1">
    <property type="nucleotide sequence ID" value="NZ_AVCS01000002.1"/>
</dbReference>
<proteinExistence type="predicted"/>
<reference evidence="4" key="1">
    <citation type="submission" date="2013-09" db="EMBL/GenBank/DDBJ databases">
        <authorList>
            <person name="Zeng Z."/>
            <person name="Chen C."/>
        </authorList>
    </citation>
    <scope>NUCLEOTIDE SEQUENCE [LARGE SCALE GENOMIC DNA]</scope>
    <source>
        <strain evidence="4">DK69</strain>
    </source>
</reference>
<dbReference type="PANTHER" id="PTHR23088">
    <property type="entry name" value="NITRILASE-RELATED"/>
    <property type="match status" value="1"/>
</dbReference>
<dbReference type="OrthoDB" id="9811121at2"/>
<protein>
    <submittedName>
        <fullName evidence="3">Carbon-nitrogen hydrolase</fullName>
    </submittedName>
</protein>
<dbReference type="Pfam" id="PF00795">
    <property type="entry name" value="CN_hydrolase"/>
    <property type="match status" value="1"/>
</dbReference>
<dbReference type="STRING" id="1107311.Q767_04810"/>
<evidence type="ECO:0000313" key="3">
    <source>
        <dbReference type="EMBL" id="KGO97015.1"/>
    </source>
</evidence>
<feature type="domain" description="CN hydrolase" evidence="1">
    <location>
        <begin position="222"/>
        <end position="477"/>
    </location>
</feature>
<dbReference type="SUPFAM" id="SSF55729">
    <property type="entry name" value="Acyl-CoA N-acyltransferases (Nat)"/>
    <property type="match status" value="1"/>
</dbReference>
<keyword evidence="4" id="KW-1185">Reference proteome</keyword>
<evidence type="ECO:0000313" key="4">
    <source>
        <dbReference type="Proteomes" id="UP000030149"/>
    </source>
</evidence>
<dbReference type="Gene3D" id="3.60.110.10">
    <property type="entry name" value="Carbon-nitrogen hydrolase"/>
    <property type="match status" value="1"/>
</dbReference>